<gene>
    <name evidence="2" type="ORF">LKE05_11160</name>
</gene>
<dbReference type="InterPro" id="IPR002838">
    <property type="entry name" value="AIM24"/>
</dbReference>
<dbReference type="PANTHER" id="PTHR38074">
    <property type="entry name" value="ALTERED INHERITANCE OF MITOCHONDRIA PROTEIN 24, MITOCHONDRIAL"/>
    <property type="match status" value="1"/>
</dbReference>
<dbReference type="EMBL" id="JAJEQM010000016">
    <property type="protein sequence ID" value="MCC2211345.1"/>
    <property type="molecule type" value="Genomic_DNA"/>
</dbReference>
<sequence>MIKINNFFDNSNVKCIAEGGVFSIYEHQHDLSVDSNTAMNSYFMEQMNVKKRQVLCKLDNSTVKLQAGAMQWITGDVEMDSGVSGAKDFFGKLVKGAVTGESAVKPLYTGTGCVMLEPTYNFLLIEDVASWGKGIVLDDGLFLACEGNIQESINKRSDVATALLSGEGIFNLTLSGNGFCVLESPVPREELVEFELDNDVLKIDGNMAIAWSSSLQFTTENASKSIVGSTLSGEGVVNVYRGTGKVLVAPTMNGTVNPSSNGPEQTTANSGSDSLVGSIVGGILK</sequence>
<protein>
    <submittedName>
        <fullName evidence="2">AIM24 family protein</fullName>
    </submittedName>
</protein>
<dbReference type="SUPFAM" id="SSF51219">
    <property type="entry name" value="TRAP-like"/>
    <property type="match status" value="1"/>
</dbReference>
<comment type="caution">
    <text evidence="2">The sequence shown here is derived from an EMBL/GenBank/DDBJ whole genome shotgun (WGS) entry which is preliminary data.</text>
</comment>
<dbReference type="InterPro" id="IPR016031">
    <property type="entry name" value="Trp_RNA-bd_attenuator-like_dom"/>
</dbReference>
<reference evidence="2 3" key="1">
    <citation type="submission" date="2021-10" db="EMBL/GenBank/DDBJ databases">
        <title>Anaerobic single-cell dispensing facilitates the cultivation of human gut bacteria.</title>
        <authorList>
            <person name="Afrizal A."/>
        </authorList>
    </citation>
    <scope>NUCLEOTIDE SEQUENCE [LARGE SCALE GENOMIC DNA]</scope>
    <source>
        <strain evidence="2 3">CLA-AA-H232</strain>
    </source>
</reference>
<evidence type="ECO:0000313" key="3">
    <source>
        <dbReference type="Proteomes" id="UP001198242"/>
    </source>
</evidence>
<dbReference type="Gene3D" id="3.60.160.10">
    <property type="entry name" value="Mitochondrial biogenesis AIM24"/>
    <property type="match status" value="1"/>
</dbReference>
<keyword evidence="3" id="KW-1185">Reference proteome</keyword>
<dbReference type="Proteomes" id="UP001198242">
    <property type="component" value="Unassembled WGS sequence"/>
</dbReference>
<dbReference type="AlphaFoldDB" id="A0AAE3JB26"/>
<feature type="region of interest" description="Disordered" evidence="1">
    <location>
        <begin position="253"/>
        <end position="285"/>
    </location>
</feature>
<feature type="compositionally biased region" description="Polar residues" evidence="1">
    <location>
        <begin position="253"/>
        <end position="275"/>
    </location>
</feature>
<evidence type="ECO:0000256" key="1">
    <source>
        <dbReference type="SAM" id="MobiDB-lite"/>
    </source>
</evidence>
<name>A0AAE3JB26_9FIRM</name>
<proteinExistence type="predicted"/>
<accession>A0AAE3JB26</accession>
<dbReference type="InterPro" id="IPR036983">
    <property type="entry name" value="AIM24_sf"/>
</dbReference>
<evidence type="ECO:0000313" key="2">
    <source>
        <dbReference type="EMBL" id="MCC2211345.1"/>
    </source>
</evidence>
<dbReference type="RefSeq" id="WP_308456922.1">
    <property type="nucleotide sequence ID" value="NZ_JAJEQM010000016.1"/>
</dbReference>
<dbReference type="PANTHER" id="PTHR38074:SF1">
    <property type="entry name" value="ALTERED INHERITANCE OF MITOCHONDRIA PROTEIN 24, MITOCHONDRIAL"/>
    <property type="match status" value="1"/>
</dbReference>
<dbReference type="Pfam" id="PF01987">
    <property type="entry name" value="AIM24"/>
    <property type="match status" value="1"/>
</dbReference>
<organism evidence="2 3">
    <name type="scientific">Hominilimicola fabiformis</name>
    <dbReference type="NCBI Taxonomy" id="2885356"/>
    <lineage>
        <taxon>Bacteria</taxon>
        <taxon>Bacillati</taxon>
        <taxon>Bacillota</taxon>
        <taxon>Clostridia</taxon>
        <taxon>Eubacteriales</taxon>
        <taxon>Oscillospiraceae</taxon>
        <taxon>Hominilimicola</taxon>
    </lineage>
</organism>